<dbReference type="GO" id="GO:0005737">
    <property type="term" value="C:cytoplasm"/>
    <property type="evidence" value="ECO:0007669"/>
    <property type="project" value="UniProtKB-SubCell"/>
</dbReference>
<gene>
    <name evidence="9" type="primary">dlec1</name>
</gene>
<dbReference type="GeneID" id="105890129"/>
<evidence type="ECO:0000256" key="2">
    <source>
        <dbReference type="ARBA" id="ARBA00004496"/>
    </source>
</evidence>
<proteinExistence type="predicted"/>
<evidence type="ECO:0000259" key="6">
    <source>
        <dbReference type="Pfam" id="PF22544"/>
    </source>
</evidence>
<organism evidence="8 9">
    <name type="scientific">Clupea harengus</name>
    <name type="common">Atlantic herring</name>
    <dbReference type="NCBI Taxonomy" id="7950"/>
    <lineage>
        <taxon>Eukaryota</taxon>
        <taxon>Metazoa</taxon>
        <taxon>Chordata</taxon>
        <taxon>Craniata</taxon>
        <taxon>Vertebrata</taxon>
        <taxon>Euteleostomi</taxon>
        <taxon>Actinopterygii</taxon>
        <taxon>Neopterygii</taxon>
        <taxon>Teleostei</taxon>
        <taxon>Clupei</taxon>
        <taxon>Clupeiformes</taxon>
        <taxon>Clupeoidei</taxon>
        <taxon>Clupeidae</taxon>
        <taxon>Clupea</taxon>
    </lineage>
</organism>
<evidence type="ECO:0000256" key="3">
    <source>
        <dbReference type="ARBA" id="ARBA00022490"/>
    </source>
</evidence>
<evidence type="ECO:0000259" key="7">
    <source>
        <dbReference type="Pfam" id="PF23277"/>
    </source>
</evidence>
<evidence type="ECO:0000256" key="5">
    <source>
        <dbReference type="SAM" id="MobiDB-lite"/>
    </source>
</evidence>
<dbReference type="Pfam" id="PF23316">
    <property type="entry name" value="Ig_DLEC1_6th"/>
    <property type="match status" value="1"/>
</dbReference>
<evidence type="ECO:0000313" key="8">
    <source>
        <dbReference type="Proteomes" id="UP000515152"/>
    </source>
</evidence>
<dbReference type="Proteomes" id="UP000515152">
    <property type="component" value="Chromosome 17"/>
</dbReference>
<evidence type="ECO:0000256" key="1">
    <source>
        <dbReference type="ARBA" id="ARBA00004316"/>
    </source>
</evidence>
<feature type="compositionally biased region" description="Polar residues" evidence="5">
    <location>
        <begin position="1"/>
        <end position="13"/>
    </location>
</feature>
<keyword evidence="8" id="KW-1185">Reference proteome</keyword>
<feature type="region of interest" description="Disordered" evidence="5">
    <location>
        <begin position="1"/>
        <end position="23"/>
    </location>
</feature>
<dbReference type="RefSeq" id="XP_042566245.1">
    <property type="nucleotide sequence ID" value="XM_042710311.1"/>
</dbReference>
<keyword evidence="4" id="KW-0966">Cell projection</keyword>
<feature type="region of interest" description="Disordered" evidence="5">
    <location>
        <begin position="1565"/>
        <end position="1597"/>
    </location>
</feature>
<accession>A0A8M1KUB2</accession>
<evidence type="ECO:0000313" key="9">
    <source>
        <dbReference type="RefSeq" id="XP_042566245.1"/>
    </source>
</evidence>
<dbReference type="InterPro" id="IPR059041">
    <property type="entry name" value="Ig_DLEC1_1"/>
</dbReference>
<dbReference type="PANTHER" id="PTHR46348">
    <property type="entry name" value="DELETED IN LUNG AND ESOPHAGEAL CANCER PROTEIN 1"/>
    <property type="match status" value="1"/>
</dbReference>
<dbReference type="InterPro" id="IPR033304">
    <property type="entry name" value="DLEC1"/>
</dbReference>
<comment type="subcellular location">
    <subcellularLocation>
        <location evidence="1">Cell projection</location>
    </subcellularLocation>
    <subcellularLocation>
        <location evidence="2">Cytoplasm</location>
    </subcellularLocation>
</comment>
<evidence type="ECO:0000256" key="4">
    <source>
        <dbReference type="ARBA" id="ARBA00023273"/>
    </source>
</evidence>
<feature type="region of interest" description="Disordered" evidence="5">
    <location>
        <begin position="216"/>
        <end position="250"/>
    </location>
</feature>
<feature type="domain" description="Deleted in lung and esophageal cancer protein 1 Ig-like" evidence="7">
    <location>
        <begin position="351"/>
        <end position="417"/>
    </location>
</feature>
<dbReference type="OrthoDB" id="2115465at2759"/>
<dbReference type="PANTHER" id="PTHR46348:SF1">
    <property type="entry name" value="DELETED IN LUNG AND ESOPHAGEAL CANCER PROTEIN 1"/>
    <property type="match status" value="1"/>
</dbReference>
<dbReference type="GO" id="GO:0008285">
    <property type="term" value="P:negative regulation of cell population proliferation"/>
    <property type="evidence" value="ECO:0007669"/>
    <property type="project" value="InterPro"/>
</dbReference>
<dbReference type="CTD" id="9940"/>
<dbReference type="Pfam" id="PF22544">
    <property type="entry name" value="HYDIN_VesB_CFA65-like_Ig"/>
    <property type="match status" value="1"/>
</dbReference>
<dbReference type="GO" id="GO:0015631">
    <property type="term" value="F:tubulin binding"/>
    <property type="evidence" value="ECO:0007669"/>
    <property type="project" value="TreeGrafter"/>
</dbReference>
<feature type="domain" description="HYDIN/VesB/CFA65-like Ig-like" evidence="6">
    <location>
        <begin position="1674"/>
        <end position="1762"/>
    </location>
</feature>
<feature type="region of interest" description="Disordered" evidence="5">
    <location>
        <begin position="1340"/>
        <end position="1402"/>
    </location>
</feature>
<reference evidence="9" key="1">
    <citation type="submission" date="2025-08" db="UniProtKB">
        <authorList>
            <consortium name="RefSeq"/>
        </authorList>
    </citation>
    <scope>IDENTIFICATION</scope>
</reference>
<dbReference type="InterPro" id="IPR053879">
    <property type="entry name" value="HYDIN_VesB_CFA65-like_Ig"/>
</dbReference>
<dbReference type="Pfam" id="PF23277">
    <property type="entry name" value="Ig_Dlec1_1"/>
    <property type="match status" value="1"/>
</dbReference>
<feature type="compositionally biased region" description="Low complexity" evidence="5">
    <location>
        <begin position="1365"/>
        <end position="1379"/>
    </location>
</feature>
<sequence>MMAEGSENSQNGSELHMNRHRPASEKNQDISYLLAGIFKDLYTKEVIGKDTIDNLFKSRRGDQVSYHDKYVEELQKVHAEYTKRMKDVDMLESHIIQARIHATAIEDRAQAQIVEEVGEAYTGLGLPPVKSSFMRCVDGRLLKSHNLICPEDYITEQSPLVKAPQGEGPPGFSHPTFSYNKHTCTQAQDDGYTLIPWQGKTVEDLLEASEGTLTLASSMESSPERGTRSQKTNKARKPQWMKEPSAQSRVEQRAALQRLKERQNFLRNPRFLPPLAQRGGKSLILSGKKSEKVVDGKKVTVEESPEAPVPVFLASPPVVLFTNYKMGQVYETVPPVDHFWYCTMSFPPRQTTVELRNLTATCRHVRVIPPTTPYFSIGLGKFPGKGGMVAPGMSCQYTVRFAPDSLADCEDFLVVETQSPHSLIVPLEARRPPPVLTLPAVLDCGYCLVGGVKFLELLCQNEGFISGTFCIMPKNQWPAPSLRAVVKSSFAEEHPFAVYPSVFALMPGQATMLELVFFPTTAGPFSQLFTIVCDNCQVRDITIKGTVAAIDDSSPHCVCLSGEGQVVAVELVPFVTGGEDSPEFGELCDLTANHFVRFDSTNPYSTLQKKLVIRNNVHLELVFQWHVMVPNVQALLPGVSPDLSSIQNHVAMDDAFLISPATGLLGPMQEHEFVITYNPQELIDYHSVCHLVIRDVPELPQESREEGAAQPVSSMPRLQDVVVMEVEVKGSTEPYHILLEPYAILVPGENYIHTTIRRRFTMWNHSKSIIRFEWERISDCHIIEVEPPTGEIEPNECIDLDLVLTGGKPDHLATTLQCHVQRHPEPVGLPVDIKFKGPHLTIDVPWVDLGLLRQGDECRSAFSIYNPTPLENELEQSPGVHVELEPGAGVNVNVTVTFHPVLCALSVRSSQSPVEPEPGAGVLAPLASCRVDVLFRARRCQHLESILELAVENGGGCHLLVQADVQSPQVCLLRCKLLIPELYVGQPWSGTTTLCNQTMLPAHFTWGKLRGKQGFLCSARFSPSSGTLAAHEKLDITVSFTAHTDEELTEVLAPCEVDGMAHPVVLGLSGKAKALSVSYSLPNAGTPKGDQSVLLDFGDEVLLGKPVTKQLVMTNHTAIPAPFTMEAEYFIGCPPSPNANESELRSGYVKRPLNHIQARKLKEKTHDDFVKRLLSHAKGAAFFVQPNTGALGPHETLTFNVTAYANMWGDYTDLLVCKVMDFSHAFGTIRKKYILCAQHLKALSDRQVGELETFIPIQMVVRGCPLYFQMSGPQSENQNQGPSIRFGSHMSGGDTISRSLRMNNTSPYDIRLDWETFNRVQDDCKLVDLLVSYGETFPLKDRDGNEVVGHPPHSCDGLSLPWDKSPSPSTEETSSSPRTCSEDGERPEEEEEEKKRMSLDSSAPQRKLFTVLIRPHEGNPSDYPYCITPQQIVVPAGGSSTMHVSFTPLTLSGPSSDARCEGFALGFMSLDSKVAACVPGKVERPQGHEVDPLKLELHASVSPAILCVQMDEDGDALEFQAVASDLIEEDPKETLTVKKEAVVVRSLRLRNTTEMALAFRMSTQPPFSVLQPQPPPQPPAQGRTFTGHGHSHSSAESQPLLLRPQHNMQVKVAFHSSLSLLAYLERPCEELPPSVSVLRGDSGEAELRFLQNLVVEYSNNSLQNVPLVACLSVPSLHVSSSRVDFGTCYLGQTQTQELHLYTKGRSCSYWSAAIGTADGRRVFRVTPECGVLRPPENQQILQLSFTASNLEEIIATVTVRGKLGEPPLVLPVQGRGSSDERYMK</sequence>
<protein>
    <submittedName>
        <fullName evidence="9">Deleted in lung and esophageal cancer protein 1</fullName>
    </submittedName>
</protein>
<keyword evidence="3" id="KW-0963">Cytoplasm</keyword>
<dbReference type="KEGG" id="char:105890129"/>
<dbReference type="GO" id="GO:0005929">
    <property type="term" value="C:cilium"/>
    <property type="evidence" value="ECO:0007669"/>
    <property type="project" value="TreeGrafter"/>
</dbReference>
<name>A0A8M1KUB2_CLUHA</name>